<dbReference type="PANTHER" id="PTHR47074:SF75">
    <property type="entry name" value="RNASE H TYPE-1 DOMAIN-CONTAINING PROTEIN"/>
    <property type="match status" value="1"/>
</dbReference>
<organism evidence="2 3">
    <name type="scientific">Thalictrum thalictroides</name>
    <name type="common">Rue-anemone</name>
    <name type="synonym">Anemone thalictroides</name>
    <dbReference type="NCBI Taxonomy" id="46969"/>
    <lineage>
        <taxon>Eukaryota</taxon>
        <taxon>Viridiplantae</taxon>
        <taxon>Streptophyta</taxon>
        <taxon>Embryophyta</taxon>
        <taxon>Tracheophyta</taxon>
        <taxon>Spermatophyta</taxon>
        <taxon>Magnoliopsida</taxon>
        <taxon>Ranunculales</taxon>
        <taxon>Ranunculaceae</taxon>
        <taxon>Thalictroideae</taxon>
        <taxon>Thalictrum</taxon>
    </lineage>
</organism>
<dbReference type="GO" id="GO:0004523">
    <property type="term" value="F:RNA-DNA hybrid ribonuclease activity"/>
    <property type="evidence" value="ECO:0007669"/>
    <property type="project" value="InterPro"/>
</dbReference>
<accession>A0A7J6XFT1</accession>
<evidence type="ECO:0000259" key="1">
    <source>
        <dbReference type="Pfam" id="PF13456"/>
    </source>
</evidence>
<sequence length="114" mass="12523">MNLSKELTTSNNNGCNATIWIPPPTCFTKKINVGIAFSIANTPIGIGYKLRNADGTFILAGSESRYAETCEEAEYRGICTTLRRGIQQQLNQVVLELDNQTAVEYLKGESTNMS</sequence>
<proteinExistence type="predicted"/>
<comment type="caution">
    <text evidence="2">The sequence shown here is derived from an EMBL/GenBank/DDBJ whole genome shotgun (WGS) entry which is preliminary data.</text>
</comment>
<dbReference type="InterPro" id="IPR002156">
    <property type="entry name" value="RNaseH_domain"/>
</dbReference>
<dbReference type="Proteomes" id="UP000554482">
    <property type="component" value="Unassembled WGS sequence"/>
</dbReference>
<dbReference type="InterPro" id="IPR052929">
    <property type="entry name" value="RNase_H-like_EbsB-rel"/>
</dbReference>
<dbReference type="Pfam" id="PF13456">
    <property type="entry name" value="RVT_3"/>
    <property type="match status" value="1"/>
</dbReference>
<dbReference type="Gene3D" id="3.30.420.10">
    <property type="entry name" value="Ribonuclease H-like superfamily/Ribonuclease H"/>
    <property type="match status" value="1"/>
</dbReference>
<reference evidence="2 3" key="1">
    <citation type="submission" date="2020-06" db="EMBL/GenBank/DDBJ databases">
        <title>Transcriptomic and genomic resources for Thalictrum thalictroides and T. hernandezii: Facilitating candidate gene discovery in an emerging model plant lineage.</title>
        <authorList>
            <person name="Arias T."/>
            <person name="Riano-Pachon D.M."/>
            <person name="Di Stilio V.S."/>
        </authorList>
    </citation>
    <scope>NUCLEOTIDE SEQUENCE [LARGE SCALE GENOMIC DNA]</scope>
    <source>
        <strain evidence="3">cv. WT478/WT964</strain>
        <tissue evidence="2">Leaves</tissue>
    </source>
</reference>
<gene>
    <name evidence="2" type="ORF">FRX31_002564</name>
</gene>
<evidence type="ECO:0000313" key="3">
    <source>
        <dbReference type="Proteomes" id="UP000554482"/>
    </source>
</evidence>
<feature type="domain" description="RNase H type-1" evidence="1">
    <location>
        <begin position="45"/>
        <end position="111"/>
    </location>
</feature>
<name>A0A7J6XFT1_THATH</name>
<dbReference type="SUPFAM" id="SSF53098">
    <property type="entry name" value="Ribonuclease H-like"/>
    <property type="match status" value="1"/>
</dbReference>
<protein>
    <recommendedName>
        <fullName evidence="1">RNase H type-1 domain-containing protein</fullName>
    </recommendedName>
</protein>
<dbReference type="AlphaFoldDB" id="A0A7J6XFT1"/>
<dbReference type="EMBL" id="JABWDY010000875">
    <property type="protein sequence ID" value="KAF5207848.1"/>
    <property type="molecule type" value="Genomic_DNA"/>
</dbReference>
<dbReference type="GO" id="GO:0003676">
    <property type="term" value="F:nucleic acid binding"/>
    <property type="evidence" value="ECO:0007669"/>
    <property type="project" value="InterPro"/>
</dbReference>
<dbReference type="InterPro" id="IPR012337">
    <property type="entry name" value="RNaseH-like_sf"/>
</dbReference>
<keyword evidence="3" id="KW-1185">Reference proteome</keyword>
<dbReference type="InterPro" id="IPR036397">
    <property type="entry name" value="RNaseH_sf"/>
</dbReference>
<evidence type="ECO:0000313" key="2">
    <source>
        <dbReference type="EMBL" id="KAF5207848.1"/>
    </source>
</evidence>
<dbReference type="PANTHER" id="PTHR47074">
    <property type="entry name" value="BNAC02G40300D PROTEIN"/>
    <property type="match status" value="1"/>
</dbReference>